<dbReference type="PANTHER" id="PTHR24171">
    <property type="entry name" value="ANKYRIN REPEAT DOMAIN-CONTAINING PROTEIN 39-RELATED"/>
    <property type="match status" value="1"/>
</dbReference>
<dbReference type="InterPro" id="IPR036770">
    <property type="entry name" value="Ankyrin_rpt-contain_sf"/>
</dbReference>
<dbReference type="Gene3D" id="1.25.40.20">
    <property type="entry name" value="Ankyrin repeat-containing domain"/>
    <property type="match status" value="2"/>
</dbReference>
<sequence>MTSLGRARLPSSMENGPTMHITRNPAIRIRQAVRDNNVPLLARLQHKTDLRNTDRNRLTSLSWSAIDGSLEVFEWLLLDYGHDDQELSRDADNNTILHLLASVPSPPGLSPHNHLIESFSFSLRSTTRPISEQIAICLRMTHLYHTVFPFILDWSNSGGKTALHLAAQAGNSQFVNTLCDFGADIDLTDLQGNSPLHYASAWGHIETIKVLLDRGCPHNVKNVDGFTAADFAYSHTVKAALEAGVREIYDGKRNRRKAEIISNEIMNPLTEPRMRSGSTSTGRSGSRQPSSQPIMRRESEPNSKRPEVLPLTIDTRIPRPFPGRSPSLPVSSHPKSPPPPLPGPQVIGIPTSQGPPQSLPMRRANSAQTGSSASEGSRRARGTPI</sequence>
<dbReference type="GO" id="GO:0004842">
    <property type="term" value="F:ubiquitin-protein transferase activity"/>
    <property type="evidence" value="ECO:0007669"/>
    <property type="project" value="TreeGrafter"/>
</dbReference>
<protein>
    <submittedName>
        <fullName evidence="5">Ankyrin repeat-containing domain protein</fullName>
    </submittedName>
</protein>
<feature type="compositionally biased region" description="Low complexity" evidence="4">
    <location>
        <begin position="275"/>
        <end position="293"/>
    </location>
</feature>
<name>A0A1Y1UDD8_9TREE</name>
<evidence type="ECO:0000256" key="3">
    <source>
        <dbReference type="PROSITE-ProRule" id="PRU00023"/>
    </source>
</evidence>
<proteinExistence type="predicted"/>
<evidence type="ECO:0000313" key="5">
    <source>
        <dbReference type="EMBL" id="ORX36043.1"/>
    </source>
</evidence>
<keyword evidence="1" id="KW-0677">Repeat</keyword>
<dbReference type="RefSeq" id="XP_021870172.1">
    <property type="nucleotide sequence ID" value="XM_022016277.1"/>
</dbReference>
<dbReference type="GO" id="GO:0085020">
    <property type="term" value="P:protein K6-linked ubiquitination"/>
    <property type="evidence" value="ECO:0007669"/>
    <property type="project" value="TreeGrafter"/>
</dbReference>
<keyword evidence="6" id="KW-1185">Reference proteome</keyword>
<evidence type="ECO:0000256" key="4">
    <source>
        <dbReference type="SAM" id="MobiDB-lite"/>
    </source>
</evidence>
<keyword evidence="2 3" id="KW-0040">ANK repeat</keyword>
<feature type="compositionally biased region" description="Basic and acidic residues" evidence="4">
    <location>
        <begin position="295"/>
        <end position="307"/>
    </location>
</feature>
<dbReference type="PANTHER" id="PTHR24171:SF8">
    <property type="entry name" value="BRCA1-ASSOCIATED RING DOMAIN PROTEIN 1"/>
    <property type="match status" value="1"/>
</dbReference>
<gene>
    <name evidence="5" type="ORF">BD324DRAFT_629938</name>
</gene>
<dbReference type="SUPFAM" id="SSF48403">
    <property type="entry name" value="Ankyrin repeat"/>
    <property type="match status" value="1"/>
</dbReference>
<organism evidence="5 6">
    <name type="scientific">Kockovaella imperatae</name>
    <dbReference type="NCBI Taxonomy" id="4999"/>
    <lineage>
        <taxon>Eukaryota</taxon>
        <taxon>Fungi</taxon>
        <taxon>Dikarya</taxon>
        <taxon>Basidiomycota</taxon>
        <taxon>Agaricomycotina</taxon>
        <taxon>Tremellomycetes</taxon>
        <taxon>Tremellales</taxon>
        <taxon>Cuniculitremaceae</taxon>
        <taxon>Kockovaella</taxon>
    </lineage>
</organism>
<dbReference type="GeneID" id="33558086"/>
<dbReference type="InterPro" id="IPR002110">
    <property type="entry name" value="Ankyrin_rpt"/>
</dbReference>
<dbReference type="OrthoDB" id="341259at2759"/>
<evidence type="ECO:0000313" key="6">
    <source>
        <dbReference type="Proteomes" id="UP000193218"/>
    </source>
</evidence>
<dbReference type="PROSITE" id="PS50297">
    <property type="entry name" value="ANK_REP_REGION"/>
    <property type="match status" value="2"/>
</dbReference>
<dbReference type="PROSITE" id="PS50088">
    <property type="entry name" value="ANK_REPEAT"/>
    <property type="match status" value="2"/>
</dbReference>
<comment type="caution">
    <text evidence="5">The sequence shown here is derived from an EMBL/GenBank/DDBJ whole genome shotgun (WGS) entry which is preliminary data.</text>
</comment>
<dbReference type="InParanoid" id="A0A1Y1UDD8"/>
<dbReference type="STRING" id="4999.A0A1Y1UDD8"/>
<dbReference type="SMART" id="SM00248">
    <property type="entry name" value="ANK"/>
    <property type="match status" value="3"/>
</dbReference>
<accession>A0A1Y1UDD8</accession>
<evidence type="ECO:0000256" key="2">
    <source>
        <dbReference type="ARBA" id="ARBA00023043"/>
    </source>
</evidence>
<evidence type="ECO:0000256" key="1">
    <source>
        <dbReference type="ARBA" id="ARBA00022737"/>
    </source>
</evidence>
<feature type="repeat" description="ANK" evidence="3">
    <location>
        <begin position="158"/>
        <end position="190"/>
    </location>
</feature>
<dbReference type="Pfam" id="PF12796">
    <property type="entry name" value="Ank_2"/>
    <property type="match status" value="1"/>
</dbReference>
<dbReference type="PRINTS" id="PR01415">
    <property type="entry name" value="ANKYRIN"/>
</dbReference>
<feature type="compositionally biased region" description="Low complexity" evidence="4">
    <location>
        <begin position="325"/>
        <end position="334"/>
    </location>
</feature>
<reference evidence="5 6" key="1">
    <citation type="submission" date="2017-03" db="EMBL/GenBank/DDBJ databases">
        <title>Widespread Adenine N6-methylation of Active Genes in Fungi.</title>
        <authorList>
            <consortium name="DOE Joint Genome Institute"/>
            <person name="Mondo S.J."/>
            <person name="Dannebaum R.O."/>
            <person name="Kuo R.C."/>
            <person name="Louie K.B."/>
            <person name="Bewick A.J."/>
            <person name="Labutti K."/>
            <person name="Haridas S."/>
            <person name="Kuo A."/>
            <person name="Salamov A."/>
            <person name="Ahrendt S.R."/>
            <person name="Lau R."/>
            <person name="Bowen B.P."/>
            <person name="Lipzen A."/>
            <person name="Sullivan W."/>
            <person name="Andreopoulos W.B."/>
            <person name="Clum A."/>
            <person name="Lindquist E."/>
            <person name="Daum C."/>
            <person name="Northen T.R."/>
            <person name="Ramamoorthy G."/>
            <person name="Schmitz R.J."/>
            <person name="Gryganskyi A."/>
            <person name="Culley D."/>
            <person name="Magnuson J."/>
            <person name="James T.Y."/>
            <person name="O'Malley M.A."/>
            <person name="Stajich J.E."/>
            <person name="Spatafora J.W."/>
            <person name="Visel A."/>
            <person name="Grigoriev I.V."/>
        </authorList>
    </citation>
    <scope>NUCLEOTIDE SEQUENCE [LARGE SCALE GENOMIC DNA]</scope>
    <source>
        <strain evidence="5 6">NRRL Y-17943</strain>
    </source>
</reference>
<dbReference type="AlphaFoldDB" id="A0A1Y1UDD8"/>
<feature type="region of interest" description="Disordered" evidence="4">
    <location>
        <begin position="260"/>
        <end position="385"/>
    </location>
</feature>
<dbReference type="EMBL" id="NBSH01000009">
    <property type="protein sequence ID" value="ORX36043.1"/>
    <property type="molecule type" value="Genomic_DNA"/>
</dbReference>
<feature type="repeat" description="ANK" evidence="3">
    <location>
        <begin position="191"/>
        <end position="223"/>
    </location>
</feature>
<dbReference type="Proteomes" id="UP000193218">
    <property type="component" value="Unassembled WGS sequence"/>
</dbReference>